<dbReference type="RefSeq" id="WP_139277531.1">
    <property type="nucleotide sequence ID" value="NZ_FRCT01000006.1"/>
</dbReference>
<evidence type="ECO:0000313" key="3">
    <source>
        <dbReference type="Proteomes" id="UP000184394"/>
    </source>
</evidence>
<protein>
    <submittedName>
        <fullName evidence="2">Uncharacterized protein</fullName>
    </submittedName>
</protein>
<evidence type="ECO:0000313" key="2">
    <source>
        <dbReference type="EMBL" id="SHM55531.1"/>
    </source>
</evidence>
<feature type="signal peptide" evidence="1">
    <location>
        <begin position="1"/>
        <end position="24"/>
    </location>
</feature>
<dbReference type="Proteomes" id="UP000184394">
    <property type="component" value="Unassembled WGS sequence"/>
</dbReference>
<name>A0A1M7JRI1_RUMFL</name>
<dbReference type="AlphaFoldDB" id="A0A1M7JRI1"/>
<keyword evidence="1" id="KW-0732">Signal</keyword>
<sequence length="270" mass="29046">MRLKYITAACLGVMLMYAPVQMKAASVDNSVYEQYENAIGLIEKCSLKCSSEERGYLELTAKTQVSGKMKEVGFRNIVVQYSSDGRNWYDEYTYGDYTGTDTKYHNINGLSLKVRGGYYYRIACVHYAKGKAYGDEDIRTQTAINTSSAVWVEAVPVITTTTSKPVTTTTTTRKATTTSTSKTTSKATVVSAKTTSAKNNLYAAGASTSTTAKTKAETKKAAAATTKAAVTSAAANSPETGDRPPVLEFTALCSAGAAALFLYSKRTKHS</sequence>
<dbReference type="OrthoDB" id="1957622at2"/>
<evidence type="ECO:0000256" key="1">
    <source>
        <dbReference type="SAM" id="SignalP"/>
    </source>
</evidence>
<organism evidence="2 3">
    <name type="scientific">Ruminococcus flavefaciens</name>
    <dbReference type="NCBI Taxonomy" id="1265"/>
    <lineage>
        <taxon>Bacteria</taxon>
        <taxon>Bacillati</taxon>
        <taxon>Bacillota</taxon>
        <taxon>Clostridia</taxon>
        <taxon>Eubacteriales</taxon>
        <taxon>Oscillospiraceae</taxon>
        <taxon>Ruminococcus</taxon>
    </lineage>
</organism>
<gene>
    <name evidence="2" type="ORF">SAMN04487860_106171</name>
</gene>
<reference evidence="2 3" key="1">
    <citation type="submission" date="2016-11" db="EMBL/GenBank/DDBJ databases">
        <authorList>
            <person name="Jaros S."/>
            <person name="Januszkiewicz K."/>
            <person name="Wedrychowicz H."/>
        </authorList>
    </citation>
    <scope>NUCLEOTIDE SEQUENCE [LARGE SCALE GENOMIC DNA]</scope>
    <source>
        <strain evidence="2 3">Y1</strain>
    </source>
</reference>
<dbReference type="EMBL" id="FRCT01000006">
    <property type="protein sequence ID" value="SHM55531.1"/>
    <property type="molecule type" value="Genomic_DNA"/>
</dbReference>
<accession>A0A1M7JRI1</accession>
<feature type="chain" id="PRO_5013382771" evidence="1">
    <location>
        <begin position="25"/>
        <end position="270"/>
    </location>
</feature>
<proteinExistence type="predicted"/>